<proteinExistence type="predicted"/>
<evidence type="ECO:0000313" key="3">
    <source>
        <dbReference type="Proteomes" id="UP001608902"/>
    </source>
</evidence>
<comment type="caution">
    <text evidence="2">The sequence shown here is derived from an EMBL/GenBank/DDBJ whole genome shotgun (WGS) entry which is preliminary data.</text>
</comment>
<dbReference type="PANTHER" id="PTHR46705">
    <property type="entry name" value="PROTEIN CBG09805"/>
    <property type="match status" value="1"/>
</dbReference>
<dbReference type="Pfam" id="PF01682">
    <property type="entry name" value="DB"/>
    <property type="match status" value="1"/>
</dbReference>
<protein>
    <recommendedName>
        <fullName evidence="1">Domain of unknown function DB domain-containing protein</fullName>
    </recommendedName>
</protein>
<dbReference type="AlphaFoldDB" id="A0ABD6ECC5"/>
<gene>
    <name evidence="2" type="ORF">AB6A40_003555</name>
</gene>
<evidence type="ECO:0000313" key="2">
    <source>
        <dbReference type="EMBL" id="MFH4976846.1"/>
    </source>
</evidence>
<name>A0ABD6ECC5_9BILA</name>
<organism evidence="2 3">
    <name type="scientific">Gnathostoma spinigerum</name>
    <dbReference type="NCBI Taxonomy" id="75299"/>
    <lineage>
        <taxon>Eukaryota</taxon>
        <taxon>Metazoa</taxon>
        <taxon>Ecdysozoa</taxon>
        <taxon>Nematoda</taxon>
        <taxon>Chromadorea</taxon>
        <taxon>Rhabditida</taxon>
        <taxon>Spirurina</taxon>
        <taxon>Gnathostomatomorpha</taxon>
        <taxon>Gnathostomatoidea</taxon>
        <taxon>Gnathostomatidae</taxon>
        <taxon>Gnathostoma</taxon>
    </lineage>
</organism>
<dbReference type="InterPro" id="IPR002602">
    <property type="entry name" value="DB"/>
</dbReference>
<sequence length="232" mass="25833">MIQCATNGICGGGGFLGCQPPVMPATSCTCAPSYGCGQYGCYRLRARASKNYKPMWSRRPTLVALHESEHDAAVEAPAPLTRLEPLDEESILASASPSVAELRMNPTRPVNPNEAFYNCCIDRHLPDACLTKCNFNAYTKEALTRMYFKQDGCPLDAMREMQFCAAQGGDHRQCCARNGVTTTLAGNKCLTFCDQRPGKIQQLDVSYFPCFDRFESMKSCFWHEISKFAFER</sequence>
<dbReference type="EMBL" id="JBGFUD010001861">
    <property type="protein sequence ID" value="MFH4976846.1"/>
    <property type="molecule type" value="Genomic_DNA"/>
</dbReference>
<reference evidence="2 3" key="1">
    <citation type="submission" date="2024-08" db="EMBL/GenBank/DDBJ databases">
        <title>Gnathostoma spinigerum genome.</title>
        <authorList>
            <person name="Gonzalez-Bertolin B."/>
            <person name="Monzon S."/>
            <person name="Zaballos A."/>
            <person name="Jimenez P."/>
            <person name="Dekumyoy P."/>
            <person name="Varona S."/>
            <person name="Cuesta I."/>
            <person name="Sumanam S."/>
            <person name="Adisakwattana P."/>
            <person name="Gasser R.B."/>
            <person name="Hernandez-Gonzalez A."/>
            <person name="Young N.D."/>
            <person name="Perteguer M.J."/>
        </authorList>
    </citation>
    <scope>NUCLEOTIDE SEQUENCE [LARGE SCALE GENOMIC DNA]</scope>
    <source>
        <strain evidence="2">AL3</strain>
        <tissue evidence="2">Liver</tissue>
    </source>
</reference>
<feature type="domain" description="Domain of unknown function DB" evidence="1">
    <location>
        <begin position="119"/>
        <end position="221"/>
    </location>
</feature>
<evidence type="ECO:0000259" key="1">
    <source>
        <dbReference type="Pfam" id="PF01682"/>
    </source>
</evidence>
<dbReference type="PANTHER" id="PTHR46705:SF6">
    <property type="entry name" value="DOMAIN OF UNKNOWN FUNCTION DB DOMAIN-CONTAINING PROTEIN"/>
    <property type="match status" value="1"/>
</dbReference>
<dbReference type="Proteomes" id="UP001608902">
    <property type="component" value="Unassembled WGS sequence"/>
</dbReference>
<accession>A0ABD6ECC5</accession>
<feature type="non-terminal residue" evidence="2">
    <location>
        <position position="1"/>
    </location>
</feature>
<keyword evidence="3" id="KW-1185">Reference proteome</keyword>